<accession>A0A5M9GY86</accession>
<name>A0A5M9GY86_9BACI</name>
<evidence type="ECO:0000313" key="2">
    <source>
        <dbReference type="Proteomes" id="UP000325411"/>
    </source>
</evidence>
<reference evidence="1 2" key="1">
    <citation type="submission" date="2019-09" db="EMBL/GenBank/DDBJ databases">
        <authorList>
            <person name="Geng P."/>
            <person name="Wan X."/>
            <person name="Zhou G."/>
            <person name="Yuan Z."/>
            <person name="Hu X."/>
        </authorList>
    </citation>
    <scope>NUCLEOTIDE SEQUENCE [LARGE SCALE GENOMIC DNA]</scope>
    <source>
        <strain evidence="1 2">EFR-4</strain>
    </source>
</reference>
<evidence type="ECO:0000313" key="1">
    <source>
        <dbReference type="EMBL" id="KAA8477808.1"/>
    </source>
</evidence>
<protein>
    <submittedName>
        <fullName evidence="1">Uncharacterized protein</fullName>
    </submittedName>
</protein>
<gene>
    <name evidence="1" type="ORF">FYW06_13965</name>
</gene>
<proteinExistence type="predicted"/>
<organism evidence="1 2">
    <name type="scientific">Bacillus paranthracis</name>
    <dbReference type="NCBI Taxonomy" id="2026186"/>
    <lineage>
        <taxon>Bacteria</taxon>
        <taxon>Bacillati</taxon>
        <taxon>Bacillota</taxon>
        <taxon>Bacilli</taxon>
        <taxon>Bacillales</taxon>
        <taxon>Bacillaceae</taxon>
        <taxon>Bacillus</taxon>
        <taxon>Bacillus cereus group</taxon>
    </lineage>
</organism>
<sequence length="62" mass="7607">MYSERNSSWKLVWKIQDVNHLFYRLQSSITIPPLETNTPEKEFYVQRKNPVENFKILTRDYN</sequence>
<dbReference type="AlphaFoldDB" id="A0A5M9GY86"/>
<dbReference type="Proteomes" id="UP000325411">
    <property type="component" value="Unassembled WGS sequence"/>
</dbReference>
<dbReference type="EMBL" id="VXCE01000008">
    <property type="protein sequence ID" value="KAA8477808.1"/>
    <property type="molecule type" value="Genomic_DNA"/>
</dbReference>
<comment type="caution">
    <text evidence="1">The sequence shown here is derived from an EMBL/GenBank/DDBJ whole genome shotgun (WGS) entry which is preliminary data.</text>
</comment>